<keyword evidence="9" id="KW-1185">Reference proteome</keyword>
<keyword evidence="3" id="KW-0223">Dioxygenase</keyword>
<keyword evidence="2" id="KW-0479">Metal-binding</keyword>
<name>A0A9W9XJ26_9EURO</name>
<dbReference type="FunFam" id="2.60.120.620:FF:000021">
    <property type="entry name" value="WGS project CABT00000000 data, contig 2.8"/>
    <property type="match status" value="1"/>
</dbReference>
<dbReference type="PANTHER" id="PTHR10869">
    <property type="entry name" value="PROLYL 4-HYDROXYLASE ALPHA SUBUNIT"/>
    <property type="match status" value="1"/>
</dbReference>
<evidence type="ECO:0000259" key="7">
    <source>
        <dbReference type="PROSITE" id="PS51471"/>
    </source>
</evidence>
<comment type="caution">
    <text evidence="8">The sequence shown here is derived from an EMBL/GenBank/DDBJ whole genome shotgun (WGS) entry which is preliminary data.</text>
</comment>
<organism evidence="8 9">
    <name type="scientific">Penicillium diatomitis</name>
    <dbReference type="NCBI Taxonomy" id="2819901"/>
    <lineage>
        <taxon>Eukaryota</taxon>
        <taxon>Fungi</taxon>
        <taxon>Dikarya</taxon>
        <taxon>Ascomycota</taxon>
        <taxon>Pezizomycotina</taxon>
        <taxon>Eurotiomycetes</taxon>
        <taxon>Eurotiomycetidae</taxon>
        <taxon>Eurotiales</taxon>
        <taxon>Aspergillaceae</taxon>
        <taxon>Penicillium</taxon>
    </lineage>
</organism>
<dbReference type="AlphaFoldDB" id="A0A9W9XJ26"/>
<feature type="domain" description="Fe2OG dioxygenase" evidence="7">
    <location>
        <begin position="163"/>
        <end position="276"/>
    </location>
</feature>
<keyword evidence="4" id="KW-0560">Oxidoreductase</keyword>
<evidence type="ECO:0000256" key="5">
    <source>
        <dbReference type="ARBA" id="ARBA00023004"/>
    </source>
</evidence>
<dbReference type="InterPro" id="IPR005123">
    <property type="entry name" value="Oxoglu/Fe-dep_dioxygenase_dom"/>
</dbReference>
<protein>
    <recommendedName>
        <fullName evidence="7">Fe2OG dioxygenase domain-containing protein</fullName>
    </recommendedName>
</protein>
<evidence type="ECO:0000256" key="1">
    <source>
        <dbReference type="ARBA" id="ARBA00001961"/>
    </source>
</evidence>
<reference evidence="8" key="1">
    <citation type="submission" date="2022-12" db="EMBL/GenBank/DDBJ databases">
        <authorList>
            <person name="Petersen C."/>
        </authorList>
    </citation>
    <scope>NUCLEOTIDE SEQUENCE</scope>
    <source>
        <strain evidence="8">IBT 30728</strain>
    </source>
</reference>
<evidence type="ECO:0000256" key="6">
    <source>
        <dbReference type="SAM" id="MobiDB-lite"/>
    </source>
</evidence>
<evidence type="ECO:0000256" key="4">
    <source>
        <dbReference type="ARBA" id="ARBA00023002"/>
    </source>
</evidence>
<dbReference type="InterPro" id="IPR006620">
    <property type="entry name" value="Pro_4_hyd_alph"/>
</dbReference>
<reference evidence="8" key="2">
    <citation type="journal article" date="2023" name="IMA Fungus">
        <title>Comparative genomic study of the Penicillium genus elucidates a diverse pangenome and 15 lateral gene transfer events.</title>
        <authorList>
            <person name="Petersen C."/>
            <person name="Sorensen T."/>
            <person name="Nielsen M.R."/>
            <person name="Sondergaard T.E."/>
            <person name="Sorensen J.L."/>
            <person name="Fitzpatrick D.A."/>
            <person name="Frisvad J.C."/>
            <person name="Nielsen K.L."/>
        </authorList>
    </citation>
    <scope>NUCLEOTIDE SEQUENCE</scope>
    <source>
        <strain evidence="8">IBT 30728</strain>
    </source>
</reference>
<feature type="region of interest" description="Disordered" evidence="6">
    <location>
        <begin position="126"/>
        <end position="152"/>
    </location>
</feature>
<dbReference type="RefSeq" id="XP_056793659.1">
    <property type="nucleotide sequence ID" value="XM_056931628.1"/>
</dbReference>
<accession>A0A9W9XJ26</accession>
<dbReference type="GO" id="GO:0031418">
    <property type="term" value="F:L-ascorbic acid binding"/>
    <property type="evidence" value="ECO:0007669"/>
    <property type="project" value="InterPro"/>
</dbReference>
<dbReference type="GO" id="GO:0005783">
    <property type="term" value="C:endoplasmic reticulum"/>
    <property type="evidence" value="ECO:0007669"/>
    <property type="project" value="TreeGrafter"/>
</dbReference>
<evidence type="ECO:0000313" key="9">
    <source>
        <dbReference type="Proteomes" id="UP001148312"/>
    </source>
</evidence>
<dbReference type="PANTHER" id="PTHR10869:SF236">
    <property type="entry name" value="PROLYL 4-HYDROXYLASE ALPHA SUBUNIT DOMAIN-CONTAINING PROTEIN"/>
    <property type="match status" value="1"/>
</dbReference>
<evidence type="ECO:0000256" key="3">
    <source>
        <dbReference type="ARBA" id="ARBA00022964"/>
    </source>
</evidence>
<dbReference type="PROSITE" id="PS51471">
    <property type="entry name" value="FE2OG_OXY"/>
    <property type="match status" value="1"/>
</dbReference>
<evidence type="ECO:0000313" key="8">
    <source>
        <dbReference type="EMBL" id="KAJ5493279.1"/>
    </source>
</evidence>
<feature type="compositionally biased region" description="Acidic residues" evidence="6">
    <location>
        <begin position="126"/>
        <end position="135"/>
    </location>
</feature>
<gene>
    <name evidence="8" type="ORF">N7539_002025</name>
</gene>
<feature type="compositionally biased region" description="Basic and acidic residues" evidence="6">
    <location>
        <begin position="136"/>
        <end position="152"/>
    </location>
</feature>
<proteinExistence type="predicted"/>
<feature type="region of interest" description="Disordered" evidence="6">
    <location>
        <begin position="1"/>
        <end position="36"/>
    </location>
</feature>
<dbReference type="Gene3D" id="2.60.120.620">
    <property type="entry name" value="q2cbj1_9rhob like domain"/>
    <property type="match status" value="1"/>
</dbReference>
<sequence>MPKFRTKAQTQARPSNTTNINTSTSNKPPTPNWPPLRPLLPAADLHLTPLVQDQIYLIRNFLPSSLCKTYVAFLSSLPLTTTPGRPKKDEAVRVNDRFQVEDKRFAETLWNGTALRDLVTERFGEDDGVEGDEEHEDGHGEERVVGEGKEQRLRETWGGVPLGLNPNIRIYRYSKGQFFAQHYDESNTLTFLPASTTKPLPARTTWTLLIYLTSCDGGETVFYPDPSRAHPRPSPIEVAPQAGMALLHRHGDRCMLHEGREVTGGEKWVIRSDLVVER</sequence>
<dbReference type="SMART" id="SM00702">
    <property type="entry name" value="P4Hc"/>
    <property type="match status" value="1"/>
</dbReference>
<feature type="compositionally biased region" description="Low complexity" evidence="6">
    <location>
        <begin position="14"/>
        <end position="27"/>
    </location>
</feature>
<dbReference type="Pfam" id="PF13640">
    <property type="entry name" value="2OG-FeII_Oxy_3"/>
    <property type="match status" value="1"/>
</dbReference>
<dbReference type="GO" id="GO:0005506">
    <property type="term" value="F:iron ion binding"/>
    <property type="evidence" value="ECO:0007669"/>
    <property type="project" value="InterPro"/>
</dbReference>
<evidence type="ECO:0000256" key="2">
    <source>
        <dbReference type="ARBA" id="ARBA00022723"/>
    </source>
</evidence>
<keyword evidence="5" id="KW-0408">Iron</keyword>
<dbReference type="EMBL" id="JAPWDQ010000002">
    <property type="protein sequence ID" value="KAJ5493279.1"/>
    <property type="molecule type" value="Genomic_DNA"/>
</dbReference>
<dbReference type="Proteomes" id="UP001148312">
    <property type="component" value="Unassembled WGS sequence"/>
</dbReference>
<dbReference type="GeneID" id="81621877"/>
<comment type="cofactor">
    <cofactor evidence="1">
        <name>L-ascorbate</name>
        <dbReference type="ChEBI" id="CHEBI:38290"/>
    </cofactor>
</comment>
<dbReference type="InterPro" id="IPR044862">
    <property type="entry name" value="Pro_4_hyd_alph_FE2OG_OXY"/>
</dbReference>
<dbReference type="InterPro" id="IPR045054">
    <property type="entry name" value="P4HA-like"/>
</dbReference>
<dbReference type="GO" id="GO:0004656">
    <property type="term" value="F:procollagen-proline 4-dioxygenase activity"/>
    <property type="evidence" value="ECO:0007669"/>
    <property type="project" value="TreeGrafter"/>
</dbReference>